<dbReference type="GO" id="GO:0005737">
    <property type="term" value="C:cytoplasm"/>
    <property type="evidence" value="ECO:0007669"/>
    <property type="project" value="TreeGrafter"/>
</dbReference>
<dbReference type="SUPFAM" id="SSF51621">
    <property type="entry name" value="Phosphoenolpyruvate/pyruvate domain"/>
    <property type="match status" value="1"/>
</dbReference>
<dbReference type="AlphaFoldDB" id="A0A2V3TYZ1"/>
<evidence type="ECO:0000313" key="5">
    <source>
        <dbReference type="EMBL" id="PXW54069.1"/>
    </source>
</evidence>
<keyword evidence="6" id="KW-1185">Reference proteome</keyword>
<dbReference type="GO" id="GO:0016832">
    <property type="term" value="F:aldehyde-lyase activity"/>
    <property type="evidence" value="ECO:0007669"/>
    <property type="project" value="TreeGrafter"/>
</dbReference>
<comment type="caution">
    <text evidence="5">The sequence shown here is derived from an EMBL/GenBank/DDBJ whole genome shotgun (WGS) entry which is preliminary data.</text>
</comment>
<gene>
    <name evidence="5" type="ORF">C7450_11298</name>
</gene>
<dbReference type="EMBL" id="QJJK01000012">
    <property type="protein sequence ID" value="PXW54069.1"/>
    <property type="molecule type" value="Genomic_DNA"/>
</dbReference>
<dbReference type="InterPro" id="IPR005000">
    <property type="entry name" value="Aldolase/citrate-lyase_domain"/>
</dbReference>
<accession>A0A2V3TYZ1</accession>
<dbReference type="GO" id="GO:0046872">
    <property type="term" value="F:metal ion binding"/>
    <property type="evidence" value="ECO:0007669"/>
    <property type="project" value="UniProtKB-KW"/>
</dbReference>
<dbReference type="PANTHER" id="PTHR30502:SF0">
    <property type="entry name" value="PHOSPHOENOLPYRUVATE CARBOXYLASE FAMILY PROTEIN"/>
    <property type="match status" value="1"/>
</dbReference>
<evidence type="ECO:0000313" key="6">
    <source>
        <dbReference type="Proteomes" id="UP000248021"/>
    </source>
</evidence>
<comment type="similarity">
    <text evidence="1">Belongs to the HpcH/HpaI aldolase family.</text>
</comment>
<dbReference type="InterPro" id="IPR040442">
    <property type="entry name" value="Pyrv_kinase-like_dom_sf"/>
</dbReference>
<dbReference type="Proteomes" id="UP000248021">
    <property type="component" value="Unassembled WGS sequence"/>
</dbReference>
<dbReference type="InterPro" id="IPR015813">
    <property type="entry name" value="Pyrv/PenolPyrv_kinase-like_dom"/>
</dbReference>
<protein>
    <submittedName>
        <fullName evidence="5">2-dehydro-3-deoxyglucarate aldolase</fullName>
    </submittedName>
</protein>
<proteinExistence type="inferred from homology"/>
<reference evidence="5 6" key="1">
    <citation type="submission" date="2018-05" db="EMBL/GenBank/DDBJ databases">
        <title>Genomic Encyclopedia of Type Strains, Phase IV (KMG-IV): sequencing the most valuable type-strain genomes for metagenomic binning, comparative biology and taxonomic classification.</title>
        <authorList>
            <person name="Goeker M."/>
        </authorList>
    </citation>
    <scope>NUCLEOTIDE SEQUENCE [LARGE SCALE GENOMIC DNA]</scope>
    <source>
        <strain evidence="5 6">DSM 6462</strain>
    </source>
</reference>
<name>A0A2V3TYZ1_9HYPH</name>
<dbReference type="RefSeq" id="WP_110377314.1">
    <property type="nucleotide sequence ID" value="NZ_JAHBRY010000002.1"/>
</dbReference>
<sequence>MFVFNGRSLRRHLHEGGQFGAFWFSLGSPALIELATAARPDAIVIDAQHGLWDRHSLENAVAVTGGKVPLLVRTMDSSKGAISTALDAGAAGVIVPLIETAEEARRTVEAARFPPHGVRSGGGVRPLAGDFAAYVADANAHTFVGVMIETVAGVAQAEAIASVEGLDLVLIGTGDLAISLGTFPAADPRHEEACQAVLAACRKAGVACGIFTPHAEAAARRAAEGYNMTVVANDIDVVARGFANAQASFRAVPDAARSQQPKAKRATRR</sequence>
<keyword evidence="2" id="KW-0479">Metal-binding</keyword>
<feature type="domain" description="HpcH/HpaI aldolase/citrate lyase" evidence="4">
    <location>
        <begin position="22"/>
        <end position="237"/>
    </location>
</feature>
<dbReference type="Pfam" id="PF03328">
    <property type="entry name" value="HpcH_HpaI"/>
    <property type="match status" value="1"/>
</dbReference>
<evidence type="ECO:0000259" key="4">
    <source>
        <dbReference type="Pfam" id="PF03328"/>
    </source>
</evidence>
<keyword evidence="3" id="KW-0456">Lyase</keyword>
<evidence type="ECO:0000256" key="3">
    <source>
        <dbReference type="ARBA" id="ARBA00023239"/>
    </source>
</evidence>
<evidence type="ECO:0000256" key="1">
    <source>
        <dbReference type="ARBA" id="ARBA00005568"/>
    </source>
</evidence>
<evidence type="ECO:0000256" key="2">
    <source>
        <dbReference type="ARBA" id="ARBA00022723"/>
    </source>
</evidence>
<dbReference type="InterPro" id="IPR050251">
    <property type="entry name" value="HpcH-HpaI_aldolase"/>
</dbReference>
<dbReference type="PANTHER" id="PTHR30502">
    <property type="entry name" value="2-KETO-3-DEOXY-L-RHAMNONATE ALDOLASE"/>
    <property type="match status" value="1"/>
</dbReference>
<dbReference type="OrthoDB" id="9802624at2"/>
<dbReference type="Gene3D" id="3.20.20.60">
    <property type="entry name" value="Phosphoenolpyruvate-binding domains"/>
    <property type="match status" value="1"/>
</dbReference>
<organism evidence="5 6">
    <name type="scientific">Chelatococcus asaccharovorans</name>
    <dbReference type="NCBI Taxonomy" id="28210"/>
    <lineage>
        <taxon>Bacteria</taxon>
        <taxon>Pseudomonadati</taxon>
        <taxon>Pseudomonadota</taxon>
        <taxon>Alphaproteobacteria</taxon>
        <taxon>Hyphomicrobiales</taxon>
        <taxon>Chelatococcaceae</taxon>
        <taxon>Chelatococcus</taxon>
    </lineage>
</organism>